<dbReference type="Gene3D" id="3.40.50.1820">
    <property type="entry name" value="alpha/beta hydrolase"/>
    <property type="match status" value="1"/>
</dbReference>
<name>A0A0R2PS11_9GAMM</name>
<sequence>EYVYLMKTNKTGRPMNDASLDLDSSLGELFNFFSAKFKIQTNNFRLYGHSGGAQFVHRYLMLSKETRIDKVVIANAGFYTFADPSISFPFGIKNMNVSDDRLKWLLSLKGGLFLGDMDNDPKHKSLPSMRKAKKQGKHRFERGTNFFNDLVDLGVKKNSPFRWRYQVVPGVAHDNAGMSLAASEFLLEDL</sequence>
<evidence type="ECO:0000313" key="1">
    <source>
        <dbReference type="EMBL" id="KRO39824.1"/>
    </source>
</evidence>
<comment type="caution">
    <text evidence="1">The sequence shown here is derived from an EMBL/GenBank/DDBJ whole genome shotgun (WGS) entry which is preliminary data.</text>
</comment>
<gene>
    <name evidence="1" type="ORF">ABR63_00620</name>
</gene>
<dbReference type="Proteomes" id="UP000050874">
    <property type="component" value="Unassembled WGS sequence"/>
</dbReference>
<evidence type="ECO:0008006" key="3">
    <source>
        <dbReference type="Google" id="ProtNLM"/>
    </source>
</evidence>
<evidence type="ECO:0000313" key="2">
    <source>
        <dbReference type="Proteomes" id="UP000050874"/>
    </source>
</evidence>
<protein>
    <recommendedName>
        <fullName evidence="3">Alpha/beta hydrolase</fullName>
    </recommendedName>
</protein>
<dbReference type="SUPFAM" id="SSF53474">
    <property type="entry name" value="alpha/beta-Hydrolases"/>
    <property type="match status" value="1"/>
</dbReference>
<accession>A0A0R2PS11</accession>
<dbReference type="EMBL" id="LIAV01000192">
    <property type="protein sequence ID" value="KRO39824.1"/>
    <property type="molecule type" value="Genomic_DNA"/>
</dbReference>
<feature type="non-terminal residue" evidence="1">
    <location>
        <position position="1"/>
    </location>
</feature>
<dbReference type="InterPro" id="IPR029058">
    <property type="entry name" value="AB_hydrolase_fold"/>
</dbReference>
<proteinExistence type="predicted"/>
<organism evidence="1 2">
    <name type="scientific">SAR86 cluster bacterium BACL1 MAG-120920-bin57</name>
    <dbReference type="NCBI Taxonomy" id="1655571"/>
    <lineage>
        <taxon>Bacteria</taxon>
        <taxon>Pseudomonadati</taxon>
        <taxon>Pseudomonadota</taxon>
        <taxon>Gammaproteobacteria</taxon>
        <taxon>SAR86 cluster</taxon>
    </lineage>
</organism>
<dbReference type="AlphaFoldDB" id="A0A0R2PS11"/>
<reference evidence="2" key="1">
    <citation type="submission" date="2015-10" db="EMBL/GenBank/DDBJ databases">
        <title>Metagenome-Assembled Genomes uncover a global brackish microbiome.</title>
        <authorList>
            <person name="Hugerth L.W."/>
            <person name="Larsson J."/>
            <person name="Alneberg J."/>
            <person name="Lindh M.V."/>
            <person name="Legrand C."/>
            <person name="Pinhassi J."/>
            <person name="Andersson A."/>
        </authorList>
    </citation>
    <scope>NUCLEOTIDE SEQUENCE [LARGE SCALE GENOMIC DNA]</scope>
</reference>